<dbReference type="EMBL" id="BAABKC010000128">
    <property type="protein sequence ID" value="GAA5078511.1"/>
    <property type="molecule type" value="Genomic_DNA"/>
</dbReference>
<name>A0ABP9LK82_9ACTN</name>
<gene>
    <name evidence="2" type="ORF">GCM10023336_70320</name>
</gene>
<keyword evidence="1" id="KW-0812">Transmembrane</keyword>
<accession>A0ABP9LK82</accession>
<dbReference type="RefSeq" id="WP_345672083.1">
    <property type="nucleotide sequence ID" value="NZ_BAABKC010000128.1"/>
</dbReference>
<proteinExistence type="predicted"/>
<evidence type="ECO:0000256" key="1">
    <source>
        <dbReference type="SAM" id="Phobius"/>
    </source>
</evidence>
<sequence length="105" mass="12007">MYALTLYVLLVTGLLFALGFLSLHRPRYFFRLTEVNASYWVIVVALWYVRSLTLLVIRGAHPTDLWWDILLSLGLLAAIDVLLIVRFCSYLAFLRNHPKGPPTAS</sequence>
<comment type="caution">
    <text evidence="2">The sequence shown here is derived from an EMBL/GenBank/DDBJ whole genome shotgun (WGS) entry which is preliminary data.</text>
</comment>
<evidence type="ECO:0000313" key="2">
    <source>
        <dbReference type="EMBL" id="GAA5078511.1"/>
    </source>
</evidence>
<dbReference type="Proteomes" id="UP001500124">
    <property type="component" value="Unassembled WGS sequence"/>
</dbReference>
<organism evidence="2 3">
    <name type="scientific">Streptomyces similanensis</name>
    <dbReference type="NCBI Taxonomy" id="1274988"/>
    <lineage>
        <taxon>Bacteria</taxon>
        <taxon>Bacillati</taxon>
        <taxon>Actinomycetota</taxon>
        <taxon>Actinomycetes</taxon>
        <taxon>Kitasatosporales</taxon>
        <taxon>Streptomycetaceae</taxon>
        <taxon>Streptomyces</taxon>
    </lineage>
</organism>
<reference evidence="3" key="1">
    <citation type="journal article" date="2019" name="Int. J. Syst. Evol. Microbiol.">
        <title>The Global Catalogue of Microorganisms (GCM) 10K type strain sequencing project: providing services to taxonomists for standard genome sequencing and annotation.</title>
        <authorList>
            <consortium name="The Broad Institute Genomics Platform"/>
            <consortium name="The Broad Institute Genome Sequencing Center for Infectious Disease"/>
            <person name="Wu L."/>
            <person name="Ma J."/>
        </authorList>
    </citation>
    <scope>NUCLEOTIDE SEQUENCE [LARGE SCALE GENOMIC DNA]</scope>
    <source>
        <strain evidence="3">JCM 18410</strain>
    </source>
</reference>
<protein>
    <recommendedName>
        <fullName evidence="4">DUF4328 domain-containing protein</fullName>
    </recommendedName>
</protein>
<keyword evidence="1" id="KW-0472">Membrane</keyword>
<feature type="transmembrane region" description="Helical" evidence="1">
    <location>
        <begin position="37"/>
        <end position="57"/>
    </location>
</feature>
<feature type="transmembrane region" description="Helical" evidence="1">
    <location>
        <begin position="69"/>
        <end position="93"/>
    </location>
</feature>
<keyword evidence="1" id="KW-1133">Transmembrane helix</keyword>
<keyword evidence="3" id="KW-1185">Reference proteome</keyword>
<evidence type="ECO:0008006" key="4">
    <source>
        <dbReference type="Google" id="ProtNLM"/>
    </source>
</evidence>
<evidence type="ECO:0000313" key="3">
    <source>
        <dbReference type="Proteomes" id="UP001500124"/>
    </source>
</evidence>
<feature type="transmembrane region" description="Helical" evidence="1">
    <location>
        <begin position="6"/>
        <end position="25"/>
    </location>
</feature>